<sequence>MHFSKKATSAAISGIILAGLLSLAGCGTKVTIPHPRLFDHSQIVLGLRPFALNPFSHAQSNAWVMNMMYDSLVRVNAHGAVSEDIAASWQIQKNSRQYIFHLNPHAKWWNGRPISVHDVAWTYQLYADPSAPIAASQSLARLVASVTTPNADTVVITLVRPDPGFLANVAAAGDDHPILPAFLVSRIPIARLNQSPVFNRLPDMMGSGPYRPYAEGPNGIRWIANAHYFLGSPKTHILLTQWSTPPKPDVAWGHWHISQTKTLYYPRLTYTMLLFNMNASSLPLPMRLALNALLNRYELSRTLGAAIPMTEPVWPSSIYALSIHLPKADTILRHAGYRQIGGIWHTPQGRPVQVDLTAMRTGQDLHIAQAVRHQLLAAGIPTHLALVSDMHTTLIQHHFVVAVVERRATPFPALAQDFSMTSPTNYGLYDNPAFQVDVTAMNNHPGQLVANEHRALQALFNNPPGAYLVWSAQKVVVAPTVQHLTLNPYNPLETVGQWTVLRSKNP</sequence>
<dbReference type="EMBL" id="CP019454">
    <property type="protein sequence ID" value="AUW93659.1"/>
    <property type="molecule type" value="Genomic_DNA"/>
</dbReference>
<name>A0ABM6RQM2_9FIRM</name>
<dbReference type="InterPro" id="IPR000914">
    <property type="entry name" value="SBP_5_dom"/>
</dbReference>
<dbReference type="Pfam" id="PF00496">
    <property type="entry name" value="SBP_bac_5"/>
    <property type="match status" value="1"/>
</dbReference>
<evidence type="ECO:0000259" key="5">
    <source>
        <dbReference type="Pfam" id="PF00496"/>
    </source>
</evidence>
<accession>A0ABM6RQM2</accession>
<dbReference type="PIRSF" id="PIRSF002741">
    <property type="entry name" value="MppA"/>
    <property type="match status" value="1"/>
</dbReference>
<dbReference type="InterPro" id="IPR039424">
    <property type="entry name" value="SBP_5"/>
</dbReference>
<dbReference type="Proteomes" id="UP000325292">
    <property type="component" value="Chromosome"/>
</dbReference>
<evidence type="ECO:0000256" key="3">
    <source>
        <dbReference type="ARBA" id="ARBA00022448"/>
    </source>
</evidence>
<dbReference type="PANTHER" id="PTHR30290:SF10">
    <property type="entry name" value="PERIPLASMIC OLIGOPEPTIDE-BINDING PROTEIN-RELATED"/>
    <property type="match status" value="1"/>
</dbReference>
<protein>
    <recommendedName>
        <fullName evidence="5">Solute-binding protein family 5 domain-containing protein</fullName>
    </recommendedName>
</protein>
<keyword evidence="4" id="KW-0732">Signal</keyword>
<keyword evidence="7" id="KW-1185">Reference proteome</keyword>
<dbReference type="Gene3D" id="3.10.105.10">
    <property type="entry name" value="Dipeptide-binding Protein, Domain 3"/>
    <property type="match status" value="1"/>
</dbReference>
<reference evidence="6 7" key="1">
    <citation type="journal article" date="2019" name="Sci. Rep.">
        <title>Sulfobacillus thermotolerans: new insights into resistance and metabolic capacities of acidophilic chemolithotrophs.</title>
        <authorList>
            <person name="Panyushkina A.E."/>
            <person name="Babenko V.V."/>
            <person name="Nikitina A.S."/>
            <person name="Selezneva O.V."/>
            <person name="Tsaplina I.A."/>
            <person name="Letarova M.A."/>
            <person name="Kostryukova E.S."/>
            <person name="Letarov A.V."/>
        </authorList>
    </citation>
    <scope>NUCLEOTIDE SEQUENCE [LARGE SCALE GENOMIC DNA]</scope>
    <source>
        <strain evidence="6 7">Kr1</strain>
    </source>
</reference>
<evidence type="ECO:0000256" key="4">
    <source>
        <dbReference type="ARBA" id="ARBA00022729"/>
    </source>
</evidence>
<dbReference type="SUPFAM" id="SSF53850">
    <property type="entry name" value="Periplasmic binding protein-like II"/>
    <property type="match status" value="1"/>
</dbReference>
<evidence type="ECO:0000313" key="6">
    <source>
        <dbReference type="EMBL" id="AUW93659.1"/>
    </source>
</evidence>
<evidence type="ECO:0000256" key="2">
    <source>
        <dbReference type="ARBA" id="ARBA00005695"/>
    </source>
</evidence>
<organism evidence="6 7">
    <name type="scientific">Sulfobacillus thermotolerans</name>
    <dbReference type="NCBI Taxonomy" id="338644"/>
    <lineage>
        <taxon>Bacteria</taxon>
        <taxon>Bacillati</taxon>
        <taxon>Bacillota</taxon>
        <taxon>Clostridia</taxon>
        <taxon>Eubacteriales</taxon>
        <taxon>Clostridiales Family XVII. Incertae Sedis</taxon>
        <taxon>Sulfobacillus</taxon>
    </lineage>
</organism>
<comment type="similarity">
    <text evidence="2">Belongs to the bacterial solute-binding protein 5 family.</text>
</comment>
<keyword evidence="3" id="KW-0813">Transport</keyword>
<comment type="subcellular location">
    <subcellularLocation>
        <location evidence="1">Cell envelope</location>
    </subcellularLocation>
</comment>
<proteinExistence type="inferred from homology"/>
<evidence type="ECO:0000313" key="7">
    <source>
        <dbReference type="Proteomes" id="UP000325292"/>
    </source>
</evidence>
<evidence type="ECO:0000256" key="1">
    <source>
        <dbReference type="ARBA" id="ARBA00004196"/>
    </source>
</evidence>
<dbReference type="InterPro" id="IPR030678">
    <property type="entry name" value="Peptide/Ni-bd"/>
</dbReference>
<dbReference type="Gene3D" id="3.40.190.10">
    <property type="entry name" value="Periplasmic binding protein-like II"/>
    <property type="match status" value="1"/>
</dbReference>
<gene>
    <name evidence="6" type="ORF">BXT84_06655</name>
</gene>
<dbReference type="PANTHER" id="PTHR30290">
    <property type="entry name" value="PERIPLASMIC BINDING COMPONENT OF ABC TRANSPORTER"/>
    <property type="match status" value="1"/>
</dbReference>
<dbReference type="PROSITE" id="PS51257">
    <property type="entry name" value="PROKAR_LIPOPROTEIN"/>
    <property type="match status" value="1"/>
</dbReference>
<feature type="domain" description="Solute-binding protein family 5" evidence="5">
    <location>
        <begin position="82"/>
        <end position="234"/>
    </location>
</feature>